<proteinExistence type="predicted"/>
<organism evidence="2 3">
    <name type="scientific">Clostridium oryzae</name>
    <dbReference type="NCBI Taxonomy" id="1450648"/>
    <lineage>
        <taxon>Bacteria</taxon>
        <taxon>Bacillati</taxon>
        <taxon>Bacillota</taxon>
        <taxon>Clostridia</taxon>
        <taxon>Eubacteriales</taxon>
        <taxon>Clostridiaceae</taxon>
        <taxon>Clostridium</taxon>
    </lineage>
</organism>
<keyword evidence="1" id="KW-0812">Transmembrane</keyword>
<reference evidence="2 3" key="1">
    <citation type="submission" date="2017-03" db="EMBL/GenBank/DDBJ databases">
        <title>Genome sequence of Clostridium oryzae DSM 28571.</title>
        <authorList>
            <person name="Poehlein A."/>
            <person name="Daniel R."/>
        </authorList>
    </citation>
    <scope>NUCLEOTIDE SEQUENCE [LARGE SCALE GENOMIC DNA]</scope>
    <source>
        <strain evidence="2 3">DSM 28571</strain>
    </source>
</reference>
<dbReference type="EMBL" id="MZGV01000026">
    <property type="protein sequence ID" value="OPJ60986.1"/>
    <property type="molecule type" value="Genomic_DNA"/>
</dbReference>
<sequence length="46" mass="5457">MIQKKMLCDENKCDNNKKSISVLIYISVGVFIWNMYLLALEEFLEE</sequence>
<evidence type="ECO:0000313" key="2">
    <source>
        <dbReference type="EMBL" id="OPJ60986.1"/>
    </source>
</evidence>
<evidence type="ECO:0000256" key="1">
    <source>
        <dbReference type="SAM" id="Phobius"/>
    </source>
</evidence>
<dbReference type="Proteomes" id="UP000190080">
    <property type="component" value="Unassembled WGS sequence"/>
</dbReference>
<protein>
    <submittedName>
        <fullName evidence="2">Uncharacterized protein</fullName>
    </submittedName>
</protein>
<accession>A0A1V4IM42</accession>
<dbReference type="AlphaFoldDB" id="A0A1V4IM42"/>
<keyword evidence="3" id="KW-1185">Reference proteome</keyword>
<feature type="transmembrane region" description="Helical" evidence="1">
    <location>
        <begin position="20"/>
        <end position="39"/>
    </location>
</feature>
<comment type="caution">
    <text evidence="2">The sequence shown here is derived from an EMBL/GenBank/DDBJ whole genome shotgun (WGS) entry which is preliminary data.</text>
</comment>
<keyword evidence="1" id="KW-0472">Membrane</keyword>
<evidence type="ECO:0000313" key="3">
    <source>
        <dbReference type="Proteomes" id="UP000190080"/>
    </source>
</evidence>
<keyword evidence="1" id="KW-1133">Transmembrane helix</keyword>
<name>A0A1V4IM42_9CLOT</name>
<gene>
    <name evidence="2" type="ORF">CLORY_25350</name>
</gene>